<dbReference type="InterPro" id="IPR007539">
    <property type="entry name" value="DUF551"/>
</dbReference>
<organism evidence="3 4">
    <name type="scientific">Burkholderia humptydooensis</name>
    <dbReference type="NCBI Taxonomy" id="430531"/>
    <lineage>
        <taxon>Bacteria</taxon>
        <taxon>Pseudomonadati</taxon>
        <taxon>Pseudomonadota</taxon>
        <taxon>Betaproteobacteria</taxon>
        <taxon>Burkholderiales</taxon>
        <taxon>Burkholderiaceae</taxon>
        <taxon>Burkholderia</taxon>
        <taxon>pseudomallei group</taxon>
    </lineage>
</organism>
<dbReference type="RefSeq" id="WP_009916872.1">
    <property type="nucleotide sequence ID" value="NZ_CP013382.1"/>
</dbReference>
<accession>A0A7T2U4V3</accession>
<reference evidence="3 4" key="1">
    <citation type="submission" date="2020-12" db="EMBL/GenBank/DDBJ databases">
        <title>FDA dAtabase for Regulatory Grade micrObial Sequences (FDA-ARGOS): Supporting development and validation of Infectious Disease Dx tests.</title>
        <authorList>
            <person name="Nelson B."/>
            <person name="Plummer A."/>
            <person name="Tallon L."/>
            <person name="Sadzewicz L."/>
            <person name="Zhao X."/>
            <person name="Boylan J."/>
            <person name="Ott S."/>
            <person name="Bowen H."/>
            <person name="Vavikolanu K."/>
            <person name="Mehta A."/>
            <person name="Aluvathingal J."/>
            <person name="Nadendla S."/>
            <person name="Myers T."/>
            <person name="Yan Y."/>
            <person name="Sichtig H."/>
        </authorList>
    </citation>
    <scope>NUCLEOTIDE SEQUENCE [LARGE SCALE GENOMIC DNA]</scope>
    <source>
        <strain evidence="3 4">FDAARGOS_899</strain>
    </source>
</reference>
<evidence type="ECO:0000256" key="1">
    <source>
        <dbReference type="SAM" id="Coils"/>
    </source>
</evidence>
<dbReference type="EMBL" id="CP065687">
    <property type="protein sequence ID" value="QPS45758.1"/>
    <property type="molecule type" value="Genomic_DNA"/>
</dbReference>
<dbReference type="AlphaFoldDB" id="A0A7T2U4V3"/>
<proteinExistence type="predicted"/>
<evidence type="ECO:0000313" key="3">
    <source>
        <dbReference type="EMBL" id="QPS45758.1"/>
    </source>
</evidence>
<feature type="coiled-coil region" evidence="1">
    <location>
        <begin position="56"/>
        <end position="83"/>
    </location>
</feature>
<dbReference type="KEGG" id="bhg:I6G56_26830"/>
<evidence type="ECO:0000259" key="2">
    <source>
        <dbReference type="Pfam" id="PF04448"/>
    </source>
</evidence>
<sequence length="264" mass="30246">MTVKLTADQIVEIWNHVEWKDLNPFTTDFQHSLLMRFARDIESFLLDLDASRQVEIDAYKREVRELEAALASMRWQLQGAQHTSDECPHGIDDGACKHCYQEATKPIYKERLTAAPAQQWSGEMTNADRATLIQALQKALAYWMPKVFDERSAHDAYLLVGYEGEIETRCWGDEIAATVPRWTPVRESLPTTSGWYLVMLKPDNDWGLMSDTPLQVEFDAYTYKPKAFTCLYDWRADEDITAAVTHWMPMPCAPVDAARSGDES</sequence>
<keyword evidence="1" id="KW-0175">Coiled coil</keyword>
<protein>
    <submittedName>
        <fullName evidence="3">DUF551 domain-containing protein</fullName>
    </submittedName>
</protein>
<evidence type="ECO:0000313" key="4">
    <source>
        <dbReference type="Proteomes" id="UP000594943"/>
    </source>
</evidence>
<feature type="domain" description="DUF551" evidence="2">
    <location>
        <begin position="182"/>
        <end position="254"/>
    </location>
</feature>
<dbReference type="Pfam" id="PF04448">
    <property type="entry name" value="DUF551"/>
    <property type="match status" value="1"/>
</dbReference>
<name>A0A7T2U4V3_9BURK</name>
<dbReference type="Proteomes" id="UP000594943">
    <property type="component" value="Chromosome 2"/>
</dbReference>
<gene>
    <name evidence="3" type="ORF">I6G56_26830</name>
</gene>